<feature type="non-terminal residue" evidence="3">
    <location>
        <position position="1"/>
    </location>
</feature>
<evidence type="ECO:0000313" key="3">
    <source>
        <dbReference type="EMBL" id="GMT10907.1"/>
    </source>
</evidence>
<comment type="caution">
    <text evidence="3">The sequence shown here is derived from an EMBL/GenBank/DDBJ whole genome shotgun (WGS) entry which is preliminary data.</text>
</comment>
<feature type="region of interest" description="Disordered" evidence="1">
    <location>
        <begin position="195"/>
        <end position="376"/>
    </location>
</feature>
<feature type="compositionally biased region" description="Polar residues" evidence="1">
    <location>
        <begin position="204"/>
        <end position="218"/>
    </location>
</feature>
<sequence length="376" mass="43394">LLQSMTRRVQNENGETFTLFFTVVSPFSNFHPCLFREEDHEGEMRRFSCVEQFYMFMKAAVFDDIDTAEDVMKERNPKRMKSLGKNVKGFQQQRWDQLSPQVMKKALTAKFSQNEKLRRYLFLTQGSQMVEASPMDTVWGIGLPMDSPDAINPRRWRGTNRLGKIMTEVREALVQQKEFLREAQDAQRDIHNQGSRVFDDLPSDPQSSGGSAFNTPQSGFKRRNAESDPRDAKRQRTMDDFVSTPNSSHPPSFYEAFGKSRFGEREVKTEPRKRAFQDDRNDNRDESRERYGSRDRQEYGSGNRHEHGSGGNRQEYGSGGNRLEHGDGDRQEHGGGDQQEYGSRDRQDTGIRNRQDYGSGNRQEFDSGNREEYGSG</sequence>
<reference evidence="3" key="1">
    <citation type="submission" date="2023-10" db="EMBL/GenBank/DDBJ databases">
        <title>Genome assembly of Pristionchus species.</title>
        <authorList>
            <person name="Yoshida K."/>
            <person name="Sommer R.J."/>
        </authorList>
    </citation>
    <scope>NUCLEOTIDE SEQUENCE</scope>
    <source>
        <strain evidence="3">RS5133</strain>
    </source>
</reference>
<keyword evidence="4" id="KW-1185">Reference proteome</keyword>
<dbReference type="AlphaFoldDB" id="A0AAV5UWD5"/>
<evidence type="ECO:0000256" key="1">
    <source>
        <dbReference type="SAM" id="MobiDB-lite"/>
    </source>
</evidence>
<accession>A0AAV5UWD5</accession>
<dbReference type="PANTHER" id="PTHR48134">
    <property type="entry name" value="GLYCOPROTEIN 96-92-RELATED-RELATED"/>
    <property type="match status" value="1"/>
</dbReference>
<proteinExistence type="predicted"/>
<dbReference type="Proteomes" id="UP001432322">
    <property type="component" value="Unassembled WGS sequence"/>
</dbReference>
<feature type="domain" description="NADAR" evidence="2">
    <location>
        <begin position="25"/>
        <end position="173"/>
    </location>
</feature>
<evidence type="ECO:0000313" key="4">
    <source>
        <dbReference type="Proteomes" id="UP001432322"/>
    </source>
</evidence>
<feature type="compositionally biased region" description="Basic and acidic residues" evidence="1">
    <location>
        <begin position="223"/>
        <end position="239"/>
    </location>
</feature>
<dbReference type="SUPFAM" id="SSF143990">
    <property type="entry name" value="YbiA-like"/>
    <property type="match status" value="1"/>
</dbReference>
<dbReference type="Pfam" id="PF08719">
    <property type="entry name" value="NADAR"/>
    <property type="match status" value="1"/>
</dbReference>
<feature type="compositionally biased region" description="Basic and acidic residues" evidence="1">
    <location>
        <begin position="363"/>
        <end position="376"/>
    </location>
</feature>
<dbReference type="Gene3D" id="1.10.357.40">
    <property type="entry name" value="YbiA-like"/>
    <property type="match status" value="1"/>
</dbReference>
<feature type="compositionally biased region" description="Basic and acidic residues" evidence="1">
    <location>
        <begin position="322"/>
        <end position="335"/>
    </location>
</feature>
<feature type="non-terminal residue" evidence="3">
    <location>
        <position position="376"/>
    </location>
</feature>
<feature type="compositionally biased region" description="Basic and acidic residues" evidence="1">
    <location>
        <begin position="261"/>
        <end position="308"/>
    </location>
</feature>
<protein>
    <recommendedName>
        <fullName evidence="2">NADAR domain-containing protein</fullName>
    </recommendedName>
</protein>
<dbReference type="EMBL" id="BTSY01000001">
    <property type="protein sequence ID" value="GMT10907.1"/>
    <property type="molecule type" value="Genomic_DNA"/>
</dbReference>
<dbReference type="CDD" id="cd15457">
    <property type="entry name" value="NADAR"/>
    <property type="match status" value="1"/>
</dbReference>
<organism evidence="3 4">
    <name type="scientific">Pristionchus fissidentatus</name>
    <dbReference type="NCBI Taxonomy" id="1538716"/>
    <lineage>
        <taxon>Eukaryota</taxon>
        <taxon>Metazoa</taxon>
        <taxon>Ecdysozoa</taxon>
        <taxon>Nematoda</taxon>
        <taxon>Chromadorea</taxon>
        <taxon>Rhabditida</taxon>
        <taxon>Rhabditina</taxon>
        <taxon>Diplogasteromorpha</taxon>
        <taxon>Diplogasteroidea</taxon>
        <taxon>Neodiplogasteridae</taxon>
        <taxon>Pristionchus</taxon>
    </lineage>
</organism>
<name>A0AAV5UWD5_9BILA</name>
<dbReference type="PANTHER" id="PTHR48134:SF2">
    <property type="entry name" value="OS04G0609100 PROTEIN"/>
    <property type="match status" value="1"/>
</dbReference>
<dbReference type="InterPro" id="IPR037238">
    <property type="entry name" value="YbiA-like_sf"/>
</dbReference>
<dbReference type="NCBIfam" id="TIGR02464">
    <property type="entry name" value="ribofla_fusion"/>
    <property type="match status" value="1"/>
</dbReference>
<gene>
    <name evidence="3" type="ORF">PFISCL1PPCAC_2204</name>
</gene>
<dbReference type="InterPro" id="IPR012816">
    <property type="entry name" value="NADAR"/>
</dbReference>
<evidence type="ECO:0000259" key="2">
    <source>
        <dbReference type="Pfam" id="PF08719"/>
    </source>
</evidence>
<feature type="compositionally biased region" description="Basic and acidic residues" evidence="1">
    <location>
        <begin position="342"/>
        <end position="355"/>
    </location>
</feature>